<proteinExistence type="predicted"/>
<organism evidence="1 2">
    <name type="scientific">Thalassomonas viridans</name>
    <dbReference type="NCBI Taxonomy" id="137584"/>
    <lineage>
        <taxon>Bacteria</taxon>
        <taxon>Pseudomonadati</taxon>
        <taxon>Pseudomonadota</taxon>
        <taxon>Gammaproteobacteria</taxon>
        <taxon>Alteromonadales</taxon>
        <taxon>Colwelliaceae</taxon>
        <taxon>Thalassomonas</taxon>
    </lineage>
</organism>
<protein>
    <submittedName>
        <fullName evidence="1">Phage tail protein</fullName>
    </submittedName>
</protein>
<reference evidence="1 2" key="2">
    <citation type="journal article" date="2022" name="Mar. Drugs">
        <title>Bioassay-Guided Fractionation Leads to the Detection of Cholic Acid Generated by the Rare Thalassomonas sp.</title>
        <authorList>
            <person name="Pheiffer F."/>
            <person name="Schneider Y.K."/>
            <person name="Hansen E.H."/>
            <person name="Andersen J.H."/>
            <person name="Isaksson J."/>
            <person name="Busche T."/>
            <person name="R C."/>
            <person name="Kalinowski J."/>
            <person name="Zyl L.V."/>
            <person name="Trindade M."/>
        </authorList>
    </citation>
    <scope>NUCLEOTIDE SEQUENCE [LARGE SCALE GENOMIC DNA]</scope>
    <source>
        <strain evidence="1 2">XOM25</strain>
    </source>
</reference>
<reference evidence="1 2" key="1">
    <citation type="journal article" date="2015" name="Genome Announc.">
        <title>Draft Genome Sequences of Marine Isolates of Thalassomonas viridans and Thalassomonas actiniarum.</title>
        <authorList>
            <person name="Olonade I."/>
            <person name="van Zyl L.J."/>
            <person name="Trindade M."/>
        </authorList>
    </citation>
    <scope>NUCLEOTIDE SEQUENCE [LARGE SCALE GENOMIC DNA]</scope>
    <source>
        <strain evidence="1 2">XOM25</strain>
    </source>
</reference>
<dbReference type="Proteomes" id="UP000032352">
    <property type="component" value="Chromosome"/>
</dbReference>
<dbReference type="KEGG" id="tvd:SG34_025530"/>
<gene>
    <name evidence="1" type="ORF">SG34_025530</name>
</gene>
<accession>A0AAE9Z7X2</accession>
<dbReference type="Pfam" id="PF06995">
    <property type="entry name" value="Phage_P2_GpU"/>
    <property type="match status" value="1"/>
</dbReference>
<evidence type="ECO:0000313" key="1">
    <source>
        <dbReference type="EMBL" id="WDE08395.1"/>
    </source>
</evidence>
<evidence type="ECO:0000313" key="2">
    <source>
        <dbReference type="Proteomes" id="UP000032352"/>
    </source>
</evidence>
<name>A0AAE9Z7X2_9GAMM</name>
<keyword evidence="2" id="KW-1185">Reference proteome</keyword>
<dbReference type="AlphaFoldDB" id="A0AAE9Z7X2"/>
<dbReference type="InterPro" id="IPR009734">
    <property type="entry name" value="Myoviridae_GpU"/>
</dbReference>
<dbReference type="EMBL" id="CP059733">
    <property type="protein sequence ID" value="WDE08395.1"/>
    <property type="molecule type" value="Genomic_DNA"/>
</dbReference>
<sequence length="148" mass="16324">MMAASNKNYMMKLGEFEFAVTAASFNKLSYASSYRWEQKEATTKKNSPLMQYIGPGERTLDIEGIIYPQMVKNGLKQVDLMREEASKGKPLALCYVESSSGGAGGVGRILGNWCISGINEQRTLFLADGNPREITFSMSLKAYKNKAG</sequence>